<dbReference type="InterPro" id="IPR011034">
    <property type="entry name" value="Formyl_transferase-like_C_sf"/>
</dbReference>
<evidence type="ECO:0000313" key="4">
    <source>
        <dbReference type="Proteomes" id="UP000664882"/>
    </source>
</evidence>
<dbReference type="RefSeq" id="WP_208005597.1">
    <property type="nucleotide sequence ID" value="NZ_JAGDFX010000009.1"/>
</dbReference>
<organism evidence="3 4">
    <name type="scientific">Oceanisphaera pacifica</name>
    <dbReference type="NCBI Taxonomy" id="2818389"/>
    <lineage>
        <taxon>Bacteria</taxon>
        <taxon>Pseudomonadati</taxon>
        <taxon>Pseudomonadota</taxon>
        <taxon>Gammaproteobacteria</taxon>
        <taxon>Aeromonadales</taxon>
        <taxon>Aeromonadaceae</taxon>
        <taxon>Oceanisphaera</taxon>
    </lineage>
</organism>
<evidence type="ECO:0000313" key="3">
    <source>
        <dbReference type="EMBL" id="MBO1519716.1"/>
    </source>
</evidence>
<feature type="domain" description="Formyl transferase N-terminal" evidence="1">
    <location>
        <begin position="15"/>
        <end position="172"/>
    </location>
</feature>
<evidence type="ECO:0000259" key="1">
    <source>
        <dbReference type="Pfam" id="PF00551"/>
    </source>
</evidence>
<protein>
    <recommendedName>
        <fullName evidence="5">Formyl transferase</fullName>
    </recommendedName>
</protein>
<dbReference type="EMBL" id="JAGDFX010000009">
    <property type="protein sequence ID" value="MBO1519716.1"/>
    <property type="molecule type" value="Genomic_DNA"/>
</dbReference>
<evidence type="ECO:0008006" key="5">
    <source>
        <dbReference type="Google" id="ProtNLM"/>
    </source>
</evidence>
<dbReference type="SUPFAM" id="SSF50486">
    <property type="entry name" value="FMT C-terminal domain-like"/>
    <property type="match status" value="1"/>
</dbReference>
<dbReference type="Proteomes" id="UP000664882">
    <property type="component" value="Unassembled WGS sequence"/>
</dbReference>
<dbReference type="SUPFAM" id="SSF53328">
    <property type="entry name" value="Formyltransferase"/>
    <property type="match status" value="1"/>
</dbReference>
<name>A0ABS3NGJ2_9GAMM</name>
<dbReference type="CDD" id="cd08651">
    <property type="entry name" value="FMT_core_like_4"/>
    <property type="match status" value="1"/>
</dbReference>
<reference evidence="3 4" key="1">
    <citation type="submission" date="2021-03" db="EMBL/GenBank/DDBJ databases">
        <title>Oceanisphaera sp. nov., isolated from the intestine.</title>
        <authorList>
            <person name="Zhao L.-H."/>
            <person name="Shi L.-F."/>
        </authorList>
    </citation>
    <scope>NUCLEOTIDE SEQUENCE [LARGE SCALE GENOMIC DNA]</scope>
    <source>
        <strain evidence="3 4">DM8</strain>
    </source>
</reference>
<dbReference type="InterPro" id="IPR002376">
    <property type="entry name" value="Formyl_transf_N"/>
</dbReference>
<dbReference type="InterPro" id="IPR005793">
    <property type="entry name" value="Formyl_trans_C"/>
</dbReference>
<keyword evidence="4" id="KW-1185">Reference proteome</keyword>
<proteinExistence type="predicted"/>
<sequence length="298" mass="33783">MKVGFIGCVQSSYRILQTLLNQKVEGIEVVAVITKSESSVNSDFVDLAPLCRAHDIPFHYEQSRERLDSLEFLRRYQPDVIYCFGWSYLLDKEMLNLAPLGAIGFHPAPLPLARGRHPIIWALALGLEQTAVTFFRMDEGADSGPIIIQEPVTIVAEDNAATLYEKILDTASLQIIDVSQQLATGKATFVNQDHSKATYWRKRSRKDGLIDWRMHAEDIHNLIRALTYPYPGAEFLYGESPISVWRSKLSQKLFPHYIEPGRILVAEKEKMLIKCGGDSAIWLYDIQLNFLPQNGECL</sequence>
<dbReference type="Pfam" id="PF02911">
    <property type="entry name" value="Formyl_trans_C"/>
    <property type="match status" value="1"/>
</dbReference>
<accession>A0ABS3NGJ2</accession>
<dbReference type="Gene3D" id="3.40.50.12230">
    <property type="match status" value="1"/>
</dbReference>
<dbReference type="Pfam" id="PF00551">
    <property type="entry name" value="Formyl_trans_N"/>
    <property type="match status" value="1"/>
</dbReference>
<feature type="domain" description="Formyl transferase C-terminal" evidence="2">
    <location>
        <begin position="204"/>
        <end position="288"/>
    </location>
</feature>
<comment type="caution">
    <text evidence="3">The sequence shown here is derived from an EMBL/GenBank/DDBJ whole genome shotgun (WGS) entry which is preliminary data.</text>
</comment>
<evidence type="ECO:0000259" key="2">
    <source>
        <dbReference type="Pfam" id="PF02911"/>
    </source>
</evidence>
<dbReference type="InterPro" id="IPR036477">
    <property type="entry name" value="Formyl_transf_N_sf"/>
</dbReference>
<gene>
    <name evidence="3" type="ORF">J3U76_08755</name>
</gene>
<dbReference type="PANTHER" id="PTHR11138:SF5">
    <property type="entry name" value="METHIONYL-TRNA FORMYLTRANSFERASE, MITOCHONDRIAL"/>
    <property type="match status" value="1"/>
</dbReference>
<dbReference type="PANTHER" id="PTHR11138">
    <property type="entry name" value="METHIONYL-TRNA FORMYLTRANSFERASE"/>
    <property type="match status" value="1"/>
</dbReference>